<organism evidence="1 2">
    <name type="scientific">Cordylochernes scorpioides</name>
    <dbReference type="NCBI Taxonomy" id="51811"/>
    <lineage>
        <taxon>Eukaryota</taxon>
        <taxon>Metazoa</taxon>
        <taxon>Ecdysozoa</taxon>
        <taxon>Arthropoda</taxon>
        <taxon>Chelicerata</taxon>
        <taxon>Arachnida</taxon>
        <taxon>Pseudoscorpiones</taxon>
        <taxon>Cheliferoidea</taxon>
        <taxon>Chernetidae</taxon>
        <taxon>Cordylochernes</taxon>
    </lineage>
</organism>
<accession>A0ABY6L5X9</accession>
<evidence type="ECO:0000313" key="1">
    <source>
        <dbReference type="EMBL" id="UYV75328.1"/>
    </source>
</evidence>
<sequence length="97" mass="10940">MLHGQDTTINPEEDIHTDKTLKSGLEDDDLTILASAKSIIYRYFVQLSWDILAHPVSEGGIGLLDISSQLRLSYLKEVQTPMHEASNSYSWLVHSRV</sequence>
<keyword evidence="2" id="KW-1185">Reference proteome</keyword>
<reference evidence="1 2" key="1">
    <citation type="submission" date="2022-01" db="EMBL/GenBank/DDBJ databases">
        <title>A chromosomal length assembly of Cordylochernes scorpioides.</title>
        <authorList>
            <person name="Zeh D."/>
            <person name="Zeh J."/>
        </authorList>
    </citation>
    <scope>NUCLEOTIDE SEQUENCE [LARGE SCALE GENOMIC DNA]</scope>
    <source>
        <strain evidence="1">IN4F17</strain>
        <tissue evidence="1">Whole Body</tissue>
    </source>
</reference>
<dbReference type="EMBL" id="CP092874">
    <property type="protein sequence ID" value="UYV75328.1"/>
    <property type="molecule type" value="Genomic_DNA"/>
</dbReference>
<dbReference type="Proteomes" id="UP001235939">
    <property type="component" value="Chromosome 12"/>
</dbReference>
<evidence type="ECO:0000313" key="2">
    <source>
        <dbReference type="Proteomes" id="UP001235939"/>
    </source>
</evidence>
<name>A0ABY6L5X9_9ARAC</name>
<protein>
    <submittedName>
        <fullName evidence="1">Uncharacterized protein</fullName>
    </submittedName>
</protein>
<proteinExistence type="predicted"/>
<gene>
    <name evidence="1" type="ORF">LAZ67_12003551</name>
</gene>